<dbReference type="PROSITE" id="PS51257">
    <property type="entry name" value="PROKAR_LIPOPROTEIN"/>
    <property type="match status" value="1"/>
</dbReference>
<organism evidence="2 3">
    <name type="scientific">Parasulfuritortus cantonensis</name>
    <dbReference type="NCBI Taxonomy" id="2528202"/>
    <lineage>
        <taxon>Bacteria</taxon>
        <taxon>Pseudomonadati</taxon>
        <taxon>Pseudomonadota</taxon>
        <taxon>Betaproteobacteria</taxon>
        <taxon>Nitrosomonadales</taxon>
        <taxon>Thiobacillaceae</taxon>
        <taxon>Parasulfuritortus</taxon>
    </lineage>
</organism>
<proteinExistence type="predicted"/>
<dbReference type="EMBL" id="SJZB01000043">
    <property type="protein sequence ID" value="TCJ12324.1"/>
    <property type="molecule type" value="Genomic_DNA"/>
</dbReference>
<gene>
    <name evidence="2" type="ORF">EZJ19_12350</name>
</gene>
<dbReference type="Proteomes" id="UP000295443">
    <property type="component" value="Unassembled WGS sequence"/>
</dbReference>
<sequence length="150" mass="16419">MTHPAHRPRIAALLLAAGLALAAAGCSIRLVSNYDETTDKAVSALQKKTETHLVALEAAEGLPECRYDHYPAFYKEAKVDVSAIAVRAAAIPNNELTTEETQLLARNYDALEQLHKIACLSKDQIATLRSQFNTCFTAILKLELAKRRGD</sequence>
<dbReference type="AlphaFoldDB" id="A0A4R1B2Q1"/>
<evidence type="ECO:0000313" key="2">
    <source>
        <dbReference type="EMBL" id="TCJ12324.1"/>
    </source>
</evidence>
<comment type="caution">
    <text evidence="2">The sequence shown here is derived from an EMBL/GenBank/DDBJ whole genome shotgun (WGS) entry which is preliminary data.</text>
</comment>
<feature type="chain" id="PRO_5020465050" description="Lipoprotein" evidence="1">
    <location>
        <begin position="23"/>
        <end position="150"/>
    </location>
</feature>
<name>A0A4R1B2Q1_9PROT</name>
<evidence type="ECO:0000256" key="1">
    <source>
        <dbReference type="SAM" id="SignalP"/>
    </source>
</evidence>
<protein>
    <recommendedName>
        <fullName evidence="4">Lipoprotein</fullName>
    </recommendedName>
</protein>
<feature type="signal peptide" evidence="1">
    <location>
        <begin position="1"/>
        <end position="22"/>
    </location>
</feature>
<evidence type="ECO:0008006" key="4">
    <source>
        <dbReference type="Google" id="ProtNLM"/>
    </source>
</evidence>
<reference evidence="2 3" key="1">
    <citation type="submission" date="2019-03" db="EMBL/GenBank/DDBJ databases">
        <title>Genome sequence of Thiobacillaceae bacterium LSR1, a sulfur-oxidizing bacterium isolated from freshwater sediment.</title>
        <authorList>
            <person name="Li S."/>
        </authorList>
    </citation>
    <scope>NUCLEOTIDE SEQUENCE [LARGE SCALE GENOMIC DNA]</scope>
    <source>
        <strain evidence="2 3">LSR1</strain>
    </source>
</reference>
<dbReference type="OrthoDB" id="6308189at2"/>
<accession>A0A4R1B2Q1</accession>
<keyword evidence="1" id="KW-0732">Signal</keyword>
<dbReference type="RefSeq" id="WP_131448036.1">
    <property type="nucleotide sequence ID" value="NZ_SJZB01000043.1"/>
</dbReference>
<evidence type="ECO:0000313" key="3">
    <source>
        <dbReference type="Proteomes" id="UP000295443"/>
    </source>
</evidence>
<keyword evidence="3" id="KW-1185">Reference proteome</keyword>